<evidence type="ECO:0000313" key="4">
    <source>
        <dbReference type="Proteomes" id="UP000031675"/>
    </source>
</evidence>
<evidence type="ECO:0000256" key="1">
    <source>
        <dbReference type="ARBA" id="ARBA00006817"/>
    </source>
</evidence>
<dbReference type="OrthoDB" id="3365660at2"/>
<comment type="caution">
    <text evidence="3">The sequence shown here is derived from an EMBL/GenBank/DDBJ whole genome shotgun (WGS) entry which is preliminary data.</text>
</comment>
<evidence type="ECO:0000259" key="2">
    <source>
        <dbReference type="Pfam" id="PF08327"/>
    </source>
</evidence>
<keyword evidence="4" id="KW-1185">Reference proteome</keyword>
<proteinExistence type="inferred from homology"/>
<dbReference type="Gene3D" id="3.30.530.20">
    <property type="match status" value="1"/>
</dbReference>
<gene>
    <name evidence="3" type="ORF">LP52_05795</name>
</gene>
<organism evidence="3 4">
    <name type="scientific">Streptomonospora alba</name>
    <dbReference type="NCBI Taxonomy" id="183763"/>
    <lineage>
        <taxon>Bacteria</taxon>
        <taxon>Bacillati</taxon>
        <taxon>Actinomycetota</taxon>
        <taxon>Actinomycetes</taxon>
        <taxon>Streptosporangiales</taxon>
        <taxon>Nocardiopsidaceae</taxon>
        <taxon>Streptomonospora</taxon>
    </lineage>
</organism>
<dbReference type="InterPro" id="IPR013538">
    <property type="entry name" value="ASHA1/2-like_C"/>
</dbReference>
<comment type="similarity">
    <text evidence="1">Belongs to the AHA1 family.</text>
</comment>
<reference evidence="4" key="1">
    <citation type="journal article" date="2015" name="Chem. Biol.">
        <title>Structure, bioactivity, and resistance mechanism of streptomonomicin, an unusual lasso Peptide from an understudied halophilic actinomycete.</title>
        <authorList>
            <person name="Metelev M."/>
            <person name="Tietz J.I."/>
            <person name="Melby J.O."/>
            <person name="Blair P.M."/>
            <person name="Zhu L."/>
            <person name="Livnat I."/>
            <person name="Severinov K."/>
            <person name="Mitchell D.A."/>
        </authorList>
    </citation>
    <scope>NUCLEOTIDE SEQUENCE [LARGE SCALE GENOMIC DNA]</scope>
    <source>
        <strain evidence="4">YIM 90003</strain>
    </source>
</reference>
<sequence length="149" mass="16027">MSQTPTTEAENSSYSVTREFDAPVEAVWAAWTEPAAFAQVFNAVPESVVLDVRPGGEYRADIKTPTGEVHSISGGYVEVVEHRRLVETMGAAPGAGLEPQSMTFEFADLGDGRTRLTVHQVCDSPKTAKISRQGTEYLLESCATYLAGA</sequence>
<dbReference type="Pfam" id="PF08327">
    <property type="entry name" value="AHSA1"/>
    <property type="match status" value="1"/>
</dbReference>
<feature type="domain" description="Activator of Hsp90 ATPase homologue 1/2-like C-terminal" evidence="2">
    <location>
        <begin position="21"/>
        <end position="141"/>
    </location>
</feature>
<dbReference type="AlphaFoldDB" id="A0A0C2G8K7"/>
<dbReference type="SUPFAM" id="SSF55961">
    <property type="entry name" value="Bet v1-like"/>
    <property type="match status" value="1"/>
</dbReference>
<name>A0A0C2G8K7_9ACTN</name>
<accession>A0A0C2G8K7</accession>
<dbReference type="InterPro" id="IPR023393">
    <property type="entry name" value="START-like_dom_sf"/>
</dbReference>
<dbReference type="Proteomes" id="UP000031675">
    <property type="component" value="Unassembled WGS sequence"/>
</dbReference>
<dbReference type="EMBL" id="JROO01000009">
    <property type="protein sequence ID" value="KIH99733.1"/>
    <property type="molecule type" value="Genomic_DNA"/>
</dbReference>
<dbReference type="CDD" id="cd07814">
    <property type="entry name" value="SRPBCC_CalC_Aha1-like"/>
    <property type="match status" value="1"/>
</dbReference>
<protein>
    <recommendedName>
        <fullName evidence="2">Activator of Hsp90 ATPase homologue 1/2-like C-terminal domain-containing protein</fullName>
    </recommendedName>
</protein>
<evidence type="ECO:0000313" key="3">
    <source>
        <dbReference type="EMBL" id="KIH99733.1"/>
    </source>
</evidence>
<dbReference type="STRING" id="183763.LP52_05795"/>
<dbReference type="RefSeq" id="WP_040271371.1">
    <property type="nucleotide sequence ID" value="NZ_JROO01000009.1"/>
</dbReference>